<feature type="compositionally biased region" description="Low complexity" evidence="1">
    <location>
        <begin position="121"/>
        <end position="171"/>
    </location>
</feature>
<dbReference type="AlphaFoldDB" id="A0A367ZTN3"/>
<protein>
    <submittedName>
        <fullName evidence="2">Uncharacterized protein</fullName>
    </submittedName>
</protein>
<feature type="compositionally biased region" description="Polar residues" evidence="1">
    <location>
        <begin position="237"/>
        <end position="252"/>
    </location>
</feature>
<evidence type="ECO:0000256" key="1">
    <source>
        <dbReference type="SAM" id="MobiDB-lite"/>
    </source>
</evidence>
<feature type="region of interest" description="Disordered" evidence="1">
    <location>
        <begin position="474"/>
        <end position="504"/>
    </location>
</feature>
<feature type="region of interest" description="Disordered" evidence="1">
    <location>
        <begin position="34"/>
        <end position="312"/>
    </location>
</feature>
<comment type="caution">
    <text evidence="2">The sequence shown here is derived from an EMBL/GenBank/DDBJ whole genome shotgun (WGS) entry which is preliminary data.</text>
</comment>
<sequence length="670" mass="68509">MATLRSDWRLDICLVAVGLILTAEIAEAAFPGKDDPRRLLQTLPPPTINYPGIGTSPSDLGAKAPIPLPQPIELPKAHPRGPKPPPPAQRLPPQRGSMSIEQADPARKASGHAAVKAPSGLATPSAGSPTTATPSARPPTTATASRATPPLPPAIATAVAPMSPVASVARPLSSPPPKEEQRPPALSASPAASLATATARSPAEPTASPPAPVAIGSPSQTVSSAASPTLVARGPTPASNSAPSPVQDSPSQNEGAEEASNANGGATSETPSTDDQPAEQAKPTASSEEEGQTAEGGESAEGESEEEGPSAGVQAVLGQAEGLRKKGKWEELLQLFQDNPKAGNTVEGLAMTIEALMNARKINYLSVRNAATKLLEKDPNHPYGHWGMGEALANASKPDLAKALEHLGKARAARNGPGGLTMRYYILWGKKNWLLLLILGGGLVAGGDALRKQRKQAQNQPLTGLESLETAKVADRAASAGTSNPGPGQGGGAGEGPRASSPATMAQKVKAFFSGLMGRLRRQPPAVPIESAPKAVPAVQLAATDTPEEDDSASASRNDPDGSDETATSESSGGETLDQPAEEAEQNEESSETEAAGEEGDAEAEEAPEEAEAAEETTDAPFDEEGQAEETPDGEPEGEISEGAEAIPADSEAALRPESTEEGSTPDEER</sequence>
<evidence type="ECO:0000313" key="2">
    <source>
        <dbReference type="EMBL" id="RCK81504.1"/>
    </source>
</evidence>
<feature type="region of interest" description="Disordered" evidence="1">
    <location>
        <begin position="541"/>
        <end position="670"/>
    </location>
</feature>
<proteinExistence type="predicted"/>
<gene>
    <name evidence="2" type="ORF">OZSIB_0638</name>
</gene>
<dbReference type="Proteomes" id="UP000252355">
    <property type="component" value="Unassembled WGS sequence"/>
</dbReference>
<name>A0A367ZTN3_9BACT</name>
<feature type="compositionally biased region" description="Acidic residues" evidence="1">
    <location>
        <begin position="580"/>
        <end position="642"/>
    </location>
</feature>
<organism evidence="2 3">
    <name type="scientific">Candidatus Ozemobacter sibiricus</name>
    <dbReference type="NCBI Taxonomy" id="2268124"/>
    <lineage>
        <taxon>Bacteria</taxon>
        <taxon>Candidatus Ozemobacteria</taxon>
        <taxon>Candidatus Ozemobacterales</taxon>
        <taxon>Candidatus Ozemobacteraceae</taxon>
        <taxon>Candidatus Ozemobacter</taxon>
    </lineage>
</organism>
<accession>A0A367ZTN3</accession>
<dbReference type="EMBL" id="QOQW01000001">
    <property type="protein sequence ID" value="RCK81504.1"/>
    <property type="molecule type" value="Genomic_DNA"/>
</dbReference>
<feature type="compositionally biased region" description="Polar residues" evidence="1">
    <location>
        <begin position="217"/>
        <end position="227"/>
    </location>
</feature>
<feature type="compositionally biased region" description="Low complexity" evidence="1">
    <location>
        <begin position="183"/>
        <end position="206"/>
    </location>
</feature>
<feature type="compositionally biased region" description="Acidic residues" evidence="1">
    <location>
        <begin position="660"/>
        <end position="670"/>
    </location>
</feature>
<feature type="compositionally biased region" description="Polar residues" evidence="1">
    <location>
        <begin position="565"/>
        <end position="574"/>
    </location>
</feature>
<evidence type="ECO:0000313" key="3">
    <source>
        <dbReference type="Proteomes" id="UP000252355"/>
    </source>
</evidence>
<reference evidence="2 3" key="1">
    <citation type="submission" date="2018-05" db="EMBL/GenBank/DDBJ databases">
        <title>A metagenomic window into the 2 km-deep terrestrial subsurface aquifer revealed taxonomically and functionally diverse microbial community comprising novel uncultured bacterial lineages.</title>
        <authorList>
            <person name="Kadnikov V.V."/>
            <person name="Mardanov A.V."/>
            <person name="Beletsky A.V."/>
            <person name="Banks D."/>
            <person name="Pimenov N.V."/>
            <person name="Frank Y.A."/>
            <person name="Karnachuk O.V."/>
            <person name="Ravin N.V."/>
        </authorList>
    </citation>
    <scope>NUCLEOTIDE SEQUENCE [LARGE SCALE GENOMIC DNA]</scope>
    <source>
        <strain evidence="2">BY5</strain>
    </source>
</reference>
<feature type="compositionally biased region" description="Acidic residues" evidence="1">
    <location>
        <begin position="287"/>
        <end position="308"/>
    </location>
</feature>